<organism evidence="5 6">
    <name type="scientific">Bacteriovorax stolpii</name>
    <name type="common">Bdellovibrio stolpii</name>
    <dbReference type="NCBI Taxonomy" id="960"/>
    <lineage>
        <taxon>Bacteria</taxon>
        <taxon>Pseudomonadati</taxon>
        <taxon>Bdellovibrionota</taxon>
        <taxon>Bacteriovoracia</taxon>
        <taxon>Bacteriovoracales</taxon>
        <taxon>Bacteriovoracaceae</taxon>
        <taxon>Bacteriovorax</taxon>
    </lineage>
</organism>
<dbReference type="InterPro" id="IPR058031">
    <property type="entry name" value="AAA_lid_NorR"/>
</dbReference>
<dbReference type="GO" id="GO:0043565">
    <property type="term" value="F:sequence-specific DNA binding"/>
    <property type="evidence" value="ECO:0007669"/>
    <property type="project" value="InterPro"/>
</dbReference>
<dbReference type="InterPro" id="IPR002078">
    <property type="entry name" value="Sigma_54_int"/>
</dbReference>
<dbReference type="Pfam" id="PF00158">
    <property type="entry name" value="Sigma54_activat"/>
    <property type="match status" value="1"/>
</dbReference>
<dbReference type="Proteomes" id="UP000235584">
    <property type="component" value="Chromosome"/>
</dbReference>
<evidence type="ECO:0000313" key="5">
    <source>
        <dbReference type="EMBL" id="AUN96976.1"/>
    </source>
</evidence>
<dbReference type="Gene3D" id="1.10.10.60">
    <property type="entry name" value="Homeodomain-like"/>
    <property type="match status" value="1"/>
</dbReference>
<dbReference type="PANTHER" id="PTHR32071">
    <property type="entry name" value="TRANSCRIPTIONAL REGULATORY PROTEIN"/>
    <property type="match status" value="1"/>
</dbReference>
<gene>
    <name evidence="5" type="ORF">C0V70_02415</name>
</gene>
<dbReference type="Pfam" id="PF02954">
    <property type="entry name" value="HTH_8"/>
    <property type="match status" value="1"/>
</dbReference>
<dbReference type="SUPFAM" id="SSF46689">
    <property type="entry name" value="Homeodomain-like"/>
    <property type="match status" value="1"/>
</dbReference>
<dbReference type="KEGG" id="bsto:C0V70_02415"/>
<keyword evidence="6" id="KW-1185">Reference proteome</keyword>
<evidence type="ECO:0000313" key="6">
    <source>
        <dbReference type="Proteomes" id="UP000235584"/>
    </source>
</evidence>
<accession>A0A2K9NN73</accession>
<evidence type="ECO:0000256" key="2">
    <source>
        <dbReference type="ARBA" id="ARBA00022840"/>
    </source>
</evidence>
<dbReference type="GO" id="GO:0005524">
    <property type="term" value="F:ATP binding"/>
    <property type="evidence" value="ECO:0007669"/>
    <property type="project" value="UniProtKB-KW"/>
</dbReference>
<proteinExistence type="predicted"/>
<dbReference type="GO" id="GO:0006355">
    <property type="term" value="P:regulation of DNA-templated transcription"/>
    <property type="evidence" value="ECO:0007669"/>
    <property type="project" value="InterPro"/>
</dbReference>
<evidence type="ECO:0000256" key="3">
    <source>
        <dbReference type="ARBA" id="ARBA00023015"/>
    </source>
</evidence>
<keyword evidence="2" id="KW-0067">ATP-binding</keyword>
<dbReference type="InterPro" id="IPR002197">
    <property type="entry name" value="HTH_Fis"/>
</dbReference>
<dbReference type="OrthoDB" id="5289903at2"/>
<reference evidence="5 6" key="1">
    <citation type="submission" date="2018-01" db="EMBL/GenBank/DDBJ databases">
        <title>Complete genome sequence of Bacteriovorax stolpii DSM12778.</title>
        <authorList>
            <person name="Tang B."/>
            <person name="Chang J."/>
        </authorList>
    </citation>
    <scope>NUCLEOTIDE SEQUENCE [LARGE SCALE GENOMIC DNA]</scope>
    <source>
        <strain evidence="5 6">DSM 12778</strain>
    </source>
</reference>
<keyword evidence="3" id="KW-0805">Transcription regulation</keyword>
<keyword evidence="4" id="KW-0804">Transcription</keyword>
<dbReference type="EMBL" id="CP025704">
    <property type="protein sequence ID" value="AUN96976.1"/>
    <property type="molecule type" value="Genomic_DNA"/>
</dbReference>
<dbReference type="InterPro" id="IPR009057">
    <property type="entry name" value="Homeodomain-like_sf"/>
</dbReference>
<dbReference type="Gene3D" id="3.40.50.300">
    <property type="entry name" value="P-loop containing nucleotide triphosphate hydrolases"/>
    <property type="match status" value="1"/>
</dbReference>
<dbReference type="CDD" id="cd00009">
    <property type="entry name" value="AAA"/>
    <property type="match status" value="1"/>
</dbReference>
<evidence type="ECO:0000256" key="1">
    <source>
        <dbReference type="ARBA" id="ARBA00022741"/>
    </source>
</evidence>
<dbReference type="PROSITE" id="PS50045">
    <property type="entry name" value="SIGMA54_INTERACT_4"/>
    <property type="match status" value="1"/>
</dbReference>
<dbReference type="Gene3D" id="1.10.8.60">
    <property type="match status" value="1"/>
</dbReference>
<keyword evidence="1" id="KW-0547">Nucleotide-binding</keyword>
<dbReference type="PRINTS" id="PR01590">
    <property type="entry name" value="HTHFIS"/>
</dbReference>
<protein>
    <submittedName>
        <fullName evidence="5">Uncharacterized protein</fullName>
    </submittedName>
</protein>
<dbReference type="Pfam" id="PF25601">
    <property type="entry name" value="AAA_lid_14"/>
    <property type="match status" value="1"/>
</dbReference>
<dbReference type="SUPFAM" id="SSF52540">
    <property type="entry name" value="P-loop containing nucleoside triphosphate hydrolases"/>
    <property type="match status" value="1"/>
</dbReference>
<sequence>MTGGQMEAIRVELFGTDARVERAVQQARNLSVSKAAVLIVGENGVGKRTLGRYIHENSGRSAQAFELVDCSLPAQEVENRILGHRDNATGRFNKGILEAANRGTVVFANIDCLDEEFQKRLHKIINELEDYDIDVRLIATTTKNLSKLVGAGRFYRGLYTIFSNNAVTIPALRERQEDLERLARHFMSEMTENETVNIDSVAMDRINSHYWANNIHELKQVISSSISNNSSLLDESAYEVSDKKSVNFMSEDDSDGVRLMSLKDAEKLLIKKALIHTSENRTQAAKILGVSIRTLRNKINEYRTEGSSYFVNLR</sequence>
<evidence type="ECO:0000256" key="4">
    <source>
        <dbReference type="ARBA" id="ARBA00023163"/>
    </source>
</evidence>
<name>A0A2K9NN73_BACTC</name>
<dbReference type="InterPro" id="IPR027417">
    <property type="entry name" value="P-loop_NTPase"/>
</dbReference>
<dbReference type="AlphaFoldDB" id="A0A2K9NN73"/>